<comment type="similarity">
    <text evidence="5">Belongs to the nitrite and sulfite reductase 4Fe-4S domain family.</text>
</comment>
<evidence type="ECO:0000256" key="10">
    <source>
        <dbReference type="ARBA" id="ARBA00023002"/>
    </source>
</evidence>
<dbReference type="Gene3D" id="3.30.390.30">
    <property type="match status" value="1"/>
</dbReference>
<evidence type="ECO:0000256" key="3">
    <source>
        <dbReference type="ARBA" id="ARBA00001974"/>
    </source>
</evidence>
<dbReference type="GO" id="GO:0051536">
    <property type="term" value="F:iron-sulfur cluster binding"/>
    <property type="evidence" value="ECO:0007669"/>
    <property type="project" value="UniProtKB-KW"/>
</dbReference>
<dbReference type="RefSeq" id="WP_163733069.1">
    <property type="nucleotide sequence ID" value="NZ_JAAGOA010000002.1"/>
</dbReference>
<dbReference type="Proteomes" id="UP000475214">
    <property type="component" value="Unassembled WGS sequence"/>
</dbReference>
<dbReference type="Pfam" id="PF07992">
    <property type="entry name" value="Pyr_redox_2"/>
    <property type="match status" value="1"/>
</dbReference>
<comment type="cofactor">
    <cofactor evidence="2">
        <name>[4Fe-4S] cluster</name>
        <dbReference type="ChEBI" id="CHEBI:49883"/>
    </cofactor>
</comment>
<evidence type="ECO:0000256" key="5">
    <source>
        <dbReference type="ARBA" id="ARBA00010429"/>
    </source>
</evidence>
<reference evidence="17 18" key="1">
    <citation type="submission" date="2020-02" db="EMBL/GenBank/DDBJ databases">
        <authorList>
            <person name="Li X.-J."/>
            <person name="Han X.-M."/>
        </authorList>
    </citation>
    <scope>NUCLEOTIDE SEQUENCE [LARGE SCALE GENOMIC DNA]</scope>
    <source>
        <strain evidence="17 18">CCTCC AB 2017055</strain>
    </source>
</reference>
<keyword evidence="8" id="KW-0479">Metal-binding</keyword>
<comment type="caution">
    <text evidence="17">The sequence shown here is derived from an EMBL/GenBank/DDBJ whole genome shotgun (WGS) entry which is preliminary data.</text>
</comment>
<keyword evidence="6" id="KW-0349">Heme</keyword>
<evidence type="ECO:0000313" key="18">
    <source>
        <dbReference type="Proteomes" id="UP000475214"/>
    </source>
</evidence>
<dbReference type="InterPro" id="IPR007419">
    <property type="entry name" value="BFD-like_2Fe2S-bd_dom"/>
</dbReference>
<dbReference type="InterPro" id="IPR041854">
    <property type="entry name" value="BFD-like_2Fe2S-bd_dom_sf"/>
</dbReference>
<feature type="compositionally biased region" description="Acidic residues" evidence="13">
    <location>
        <begin position="511"/>
        <end position="521"/>
    </location>
</feature>
<comment type="pathway">
    <text evidence="4">Nitrogen metabolism; nitrate reduction (assimilation).</text>
</comment>
<evidence type="ECO:0000259" key="16">
    <source>
        <dbReference type="Pfam" id="PF18267"/>
    </source>
</evidence>
<feature type="compositionally biased region" description="Basic and acidic residues" evidence="13">
    <location>
        <begin position="522"/>
        <end position="538"/>
    </location>
</feature>
<comment type="cofactor">
    <cofactor evidence="1">
        <name>siroheme</name>
        <dbReference type="ChEBI" id="CHEBI:60052"/>
    </cofactor>
</comment>
<dbReference type="Pfam" id="PF18267">
    <property type="entry name" value="Rubredoxin_C"/>
    <property type="match status" value="1"/>
</dbReference>
<evidence type="ECO:0000256" key="8">
    <source>
        <dbReference type="ARBA" id="ARBA00022723"/>
    </source>
</evidence>
<feature type="domain" description="BFD-like [2Fe-2S]-binding" evidence="14">
    <location>
        <begin position="450"/>
        <end position="498"/>
    </location>
</feature>
<dbReference type="SUPFAM" id="SSF51905">
    <property type="entry name" value="FAD/NAD(P)-binding domain"/>
    <property type="match status" value="2"/>
</dbReference>
<feature type="domain" description="NADH-rubredoxin oxidoreductase C-terminal" evidence="16">
    <location>
        <begin position="335"/>
        <end position="407"/>
    </location>
</feature>
<sequence length="538" mass="57168">MTYREEPDRQRTAERVVVVGNGMAGTRFVQDLRAHDPQRRFDITVIGAEPEQAYNRVLLSSVLAGKLTPADVEMVPASWYATEGVELLLGVGVEHIDRKRRRVLTDRGEYVGYDHLVLATGSRAWVPPIEGAVDGDELDRDVAVFRTLQDCRAIMARVDRPEIRRVVVLGGGLLGLEAARGLAGRGVEVEVVHAVDRLMERQLDAEAGRVLAGTLRSLGVRIRLDAQVRAYDEVAGQRVVVLEDGTRIAADLLIVACGVRPNTGLARAAKLAVDRGIVVDGRMTSVSDPRVHAIGECAQFEGQVYGLVAPAWEQAGVLADALTGGDRVYAGSRLVTRLKAEDIDLAAMGETDVDDISDGTGTARNGARAADRVEVLRFADPIRGTYQKLVIRNDRVTGAIMLGGAETVGTVTQLFDRVALAPADRRALIFPGVADAGLATDPADLADDDLVCRCNTVTAGQIRHACSDGASTVAEVAMCTRATSGCGGCRDDVAGIVAAMRIGTAAADGANEAETEGDELAVPDRPDDVDAKLVEVPA</sequence>
<keyword evidence="9" id="KW-0274">FAD</keyword>
<dbReference type="GO" id="GO:0016491">
    <property type="term" value="F:oxidoreductase activity"/>
    <property type="evidence" value="ECO:0007669"/>
    <property type="project" value="UniProtKB-KW"/>
</dbReference>
<dbReference type="GO" id="GO:0046872">
    <property type="term" value="F:metal ion binding"/>
    <property type="evidence" value="ECO:0007669"/>
    <property type="project" value="UniProtKB-KW"/>
</dbReference>
<proteinExistence type="inferred from homology"/>
<dbReference type="InterPro" id="IPR023753">
    <property type="entry name" value="FAD/NAD-binding_dom"/>
</dbReference>
<evidence type="ECO:0000256" key="7">
    <source>
        <dbReference type="ARBA" id="ARBA00022630"/>
    </source>
</evidence>
<dbReference type="InterPro" id="IPR036188">
    <property type="entry name" value="FAD/NAD-bd_sf"/>
</dbReference>
<evidence type="ECO:0000256" key="12">
    <source>
        <dbReference type="ARBA" id="ARBA00023014"/>
    </source>
</evidence>
<evidence type="ECO:0000313" key="17">
    <source>
        <dbReference type="EMBL" id="NED99369.1"/>
    </source>
</evidence>
<evidence type="ECO:0000256" key="2">
    <source>
        <dbReference type="ARBA" id="ARBA00001966"/>
    </source>
</evidence>
<dbReference type="EMBL" id="JAAGOA010000002">
    <property type="protein sequence ID" value="NED99369.1"/>
    <property type="molecule type" value="Genomic_DNA"/>
</dbReference>
<comment type="cofactor">
    <cofactor evidence="3">
        <name>FAD</name>
        <dbReference type="ChEBI" id="CHEBI:57692"/>
    </cofactor>
</comment>
<keyword evidence="18" id="KW-1185">Reference proteome</keyword>
<dbReference type="PANTHER" id="PTHR43809">
    <property type="entry name" value="NITRITE REDUCTASE (NADH) LARGE SUBUNIT"/>
    <property type="match status" value="1"/>
</dbReference>
<evidence type="ECO:0000259" key="14">
    <source>
        <dbReference type="Pfam" id="PF04324"/>
    </source>
</evidence>
<name>A0A6L9S5L9_9ACTN</name>
<dbReference type="PRINTS" id="PR00368">
    <property type="entry name" value="FADPNR"/>
</dbReference>
<evidence type="ECO:0000256" key="6">
    <source>
        <dbReference type="ARBA" id="ARBA00022617"/>
    </source>
</evidence>
<dbReference type="InterPro" id="IPR041575">
    <property type="entry name" value="Rubredoxin_C"/>
</dbReference>
<dbReference type="PANTHER" id="PTHR43809:SF1">
    <property type="entry name" value="NITRITE REDUCTASE (NADH) LARGE SUBUNIT"/>
    <property type="match status" value="1"/>
</dbReference>
<dbReference type="Gene3D" id="1.10.10.1100">
    <property type="entry name" value="BFD-like [2Fe-2S]-binding domain"/>
    <property type="match status" value="1"/>
</dbReference>
<keyword evidence="7" id="KW-0285">Flavoprotein</keyword>
<evidence type="ECO:0000256" key="13">
    <source>
        <dbReference type="SAM" id="MobiDB-lite"/>
    </source>
</evidence>
<keyword evidence="12" id="KW-0411">Iron-sulfur</keyword>
<feature type="domain" description="FAD/NAD(P)-binding" evidence="15">
    <location>
        <begin position="15"/>
        <end position="315"/>
    </location>
</feature>
<dbReference type="InterPro" id="IPR016156">
    <property type="entry name" value="FAD/NAD-linked_Rdtase_dimer_sf"/>
</dbReference>
<keyword evidence="11" id="KW-0408">Iron</keyword>
<protein>
    <submittedName>
        <fullName evidence="17">NAD(P)/FAD-dependent oxidoreductase</fullName>
    </submittedName>
</protein>
<feature type="region of interest" description="Disordered" evidence="13">
    <location>
        <begin position="508"/>
        <end position="538"/>
    </location>
</feature>
<evidence type="ECO:0000256" key="11">
    <source>
        <dbReference type="ARBA" id="ARBA00023004"/>
    </source>
</evidence>
<evidence type="ECO:0000256" key="1">
    <source>
        <dbReference type="ARBA" id="ARBA00001929"/>
    </source>
</evidence>
<dbReference type="Pfam" id="PF04324">
    <property type="entry name" value="Fer2_BFD"/>
    <property type="match status" value="1"/>
</dbReference>
<evidence type="ECO:0000256" key="4">
    <source>
        <dbReference type="ARBA" id="ARBA00005096"/>
    </source>
</evidence>
<evidence type="ECO:0000259" key="15">
    <source>
        <dbReference type="Pfam" id="PF07992"/>
    </source>
</evidence>
<organism evidence="17 18">
    <name type="scientific">Phytoactinopolyspora halotolerans</name>
    <dbReference type="NCBI Taxonomy" id="1981512"/>
    <lineage>
        <taxon>Bacteria</taxon>
        <taxon>Bacillati</taxon>
        <taxon>Actinomycetota</taxon>
        <taxon>Actinomycetes</taxon>
        <taxon>Jiangellales</taxon>
        <taxon>Jiangellaceae</taxon>
        <taxon>Phytoactinopolyspora</taxon>
    </lineage>
</organism>
<evidence type="ECO:0000256" key="9">
    <source>
        <dbReference type="ARBA" id="ARBA00022827"/>
    </source>
</evidence>
<gene>
    <name evidence="17" type="ORF">G1H10_04235</name>
</gene>
<keyword evidence="10" id="KW-0560">Oxidoreductase</keyword>
<accession>A0A6L9S5L9</accession>
<dbReference type="InterPro" id="IPR052034">
    <property type="entry name" value="NasD-like"/>
</dbReference>
<dbReference type="Gene3D" id="3.50.50.60">
    <property type="entry name" value="FAD/NAD(P)-binding domain"/>
    <property type="match status" value="2"/>
</dbReference>
<dbReference type="AlphaFoldDB" id="A0A6L9S5L9"/>